<sequence>FKCEISKGANNIIANIGTMDAMNSADVGDHNLTEVLGPEYPGHMWTMGFGISPTLYKGVKHGGVIVQSLQEEVRVLREELVVCKEVNEKVSSLEAKMTKLMRCHTKSKTVNCILYWLSPSNIVTTGAPLGDGISKTSSLAFLVVLIISLVMGIVLNYKMFLCTIINFALTTTIVGVLKGVGSMTNNISFLTFLTLGFVLLGGVQVHALNLIGLIINTACGLWYSYAKFQQRGSKQRKVLSDAEAHHKHK</sequence>
<dbReference type="Proteomes" id="UP000541444">
    <property type="component" value="Unassembled WGS sequence"/>
</dbReference>
<feature type="transmembrane region" description="Helical" evidence="1">
    <location>
        <begin position="210"/>
        <end position="226"/>
    </location>
</feature>
<keyword evidence="3" id="KW-1185">Reference proteome</keyword>
<evidence type="ECO:0000256" key="1">
    <source>
        <dbReference type="SAM" id="Phobius"/>
    </source>
</evidence>
<keyword evidence="1" id="KW-0472">Membrane</keyword>
<gene>
    <name evidence="2" type="ORF">GIB67_026492</name>
</gene>
<keyword evidence="1" id="KW-0812">Transmembrane</keyword>
<evidence type="ECO:0000313" key="3">
    <source>
        <dbReference type="Proteomes" id="UP000541444"/>
    </source>
</evidence>
<name>A0A7J7P787_9MAGN</name>
<evidence type="ECO:0000313" key="2">
    <source>
        <dbReference type="EMBL" id="KAF6175004.1"/>
    </source>
</evidence>
<feature type="transmembrane region" description="Helical" evidence="1">
    <location>
        <begin position="139"/>
        <end position="157"/>
    </location>
</feature>
<keyword evidence="1" id="KW-1133">Transmembrane helix</keyword>
<accession>A0A7J7P787</accession>
<proteinExistence type="predicted"/>
<dbReference type="AlphaFoldDB" id="A0A7J7P787"/>
<organism evidence="2 3">
    <name type="scientific">Kingdonia uniflora</name>
    <dbReference type="NCBI Taxonomy" id="39325"/>
    <lineage>
        <taxon>Eukaryota</taxon>
        <taxon>Viridiplantae</taxon>
        <taxon>Streptophyta</taxon>
        <taxon>Embryophyta</taxon>
        <taxon>Tracheophyta</taxon>
        <taxon>Spermatophyta</taxon>
        <taxon>Magnoliopsida</taxon>
        <taxon>Ranunculales</taxon>
        <taxon>Circaeasteraceae</taxon>
        <taxon>Kingdonia</taxon>
    </lineage>
</organism>
<feature type="transmembrane region" description="Helical" evidence="1">
    <location>
        <begin position="163"/>
        <end position="180"/>
    </location>
</feature>
<protein>
    <submittedName>
        <fullName evidence="2">Uncharacterized protein</fullName>
    </submittedName>
</protein>
<reference evidence="2 3" key="1">
    <citation type="journal article" date="2020" name="IScience">
        <title>Genome Sequencing of the Endangered Kingdonia uniflora (Circaeasteraceae, Ranunculales) Reveals Potential Mechanisms of Evolutionary Specialization.</title>
        <authorList>
            <person name="Sun Y."/>
            <person name="Deng T."/>
            <person name="Zhang A."/>
            <person name="Moore M.J."/>
            <person name="Landis J.B."/>
            <person name="Lin N."/>
            <person name="Zhang H."/>
            <person name="Zhang X."/>
            <person name="Huang J."/>
            <person name="Zhang X."/>
            <person name="Sun H."/>
            <person name="Wang H."/>
        </authorList>
    </citation>
    <scope>NUCLEOTIDE SEQUENCE [LARGE SCALE GENOMIC DNA]</scope>
    <source>
        <strain evidence="2">TB1705</strain>
        <tissue evidence="2">Leaf</tissue>
    </source>
</reference>
<dbReference type="OrthoDB" id="417037at2759"/>
<feature type="non-terminal residue" evidence="2">
    <location>
        <position position="1"/>
    </location>
</feature>
<comment type="caution">
    <text evidence="2">The sequence shown here is derived from an EMBL/GenBank/DDBJ whole genome shotgun (WGS) entry which is preliminary data.</text>
</comment>
<dbReference type="EMBL" id="JACGCM010000223">
    <property type="protein sequence ID" value="KAF6175004.1"/>
    <property type="molecule type" value="Genomic_DNA"/>
</dbReference>